<protein>
    <submittedName>
        <fullName evidence="10">NADH:ubiquinone oxidoreductase subunit 5 (Chain L)/Multisubunit Na+/H+ antiporter, MnhA subunit</fullName>
    </submittedName>
</protein>
<evidence type="ECO:0000256" key="6">
    <source>
        <dbReference type="ARBA" id="ARBA00023136"/>
    </source>
</evidence>
<dbReference type="STRING" id="1121455.SAMN02745728_00447"/>
<feature type="transmembrane region" description="Helical" evidence="8">
    <location>
        <begin position="317"/>
        <end position="334"/>
    </location>
</feature>
<dbReference type="EMBL" id="FRDI01000002">
    <property type="protein sequence ID" value="SHN52301.1"/>
    <property type="molecule type" value="Genomic_DNA"/>
</dbReference>
<feature type="transmembrane region" description="Helical" evidence="8">
    <location>
        <begin position="582"/>
        <end position="600"/>
    </location>
</feature>
<dbReference type="InterPro" id="IPR003918">
    <property type="entry name" value="NADH_UbQ_OxRdtase"/>
</dbReference>
<keyword evidence="2" id="KW-1003">Cell membrane</keyword>
<feature type="transmembrane region" description="Helical" evidence="8">
    <location>
        <begin position="1024"/>
        <end position="1043"/>
    </location>
</feature>
<dbReference type="OrthoDB" id="9805769at2"/>
<feature type="transmembrane region" description="Helical" evidence="8">
    <location>
        <begin position="107"/>
        <end position="126"/>
    </location>
</feature>
<comment type="subcellular location">
    <subcellularLocation>
        <location evidence="1">Cell membrane</location>
        <topology evidence="1">Multi-pass membrane protein</topology>
    </subcellularLocation>
    <subcellularLocation>
        <location evidence="7">Membrane</location>
        <topology evidence="7">Multi-pass membrane protein</topology>
    </subcellularLocation>
</comment>
<feature type="transmembrane region" description="Helical" evidence="8">
    <location>
        <begin position="186"/>
        <end position="207"/>
    </location>
</feature>
<keyword evidence="6 8" id="KW-0472">Membrane</keyword>
<dbReference type="PANTHER" id="PTHR42682">
    <property type="entry name" value="HYDROGENASE-4 COMPONENT F"/>
    <property type="match status" value="1"/>
</dbReference>
<evidence type="ECO:0000256" key="4">
    <source>
        <dbReference type="ARBA" id="ARBA00022989"/>
    </source>
</evidence>
<feature type="transmembrane region" description="Helical" evidence="8">
    <location>
        <begin position="968"/>
        <end position="986"/>
    </location>
</feature>
<feature type="transmembrane region" description="Helical" evidence="8">
    <location>
        <begin position="1096"/>
        <end position="1117"/>
    </location>
</feature>
<evidence type="ECO:0000256" key="3">
    <source>
        <dbReference type="ARBA" id="ARBA00022692"/>
    </source>
</evidence>
<dbReference type="GO" id="GO:0042773">
    <property type="term" value="P:ATP synthesis coupled electron transport"/>
    <property type="evidence" value="ECO:0007669"/>
    <property type="project" value="InterPro"/>
</dbReference>
<evidence type="ECO:0000256" key="8">
    <source>
        <dbReference type="SAM" id="Phobius"/>
    </source>
</evidence>
<feature type="transmembrane region" description="Helical" evidence="8">
    <location>
        <begin position="486"/>
        <end position="505"/>
    </location>
</feature>
<evidence type="ECO:0000259" key="9">
    <source>
        <dbReference type="Pfam" id="PF00361"/>
    </source>
</evidence>
<dbReference type="PRINTS" id="PR01437">
    <property type="entry name" value="NUOXDRDTASE4"/>
</dbReference>
<dbReference type="GO" id="GO:0016491">
    <property type="term" value="F:oxidoreductase activity"/>
    <property type="evidence" value="ECO:0007669"/>
    <property type="project" value="UniProtKB-KW"/>
</dbReference>
<feature type="transmembrane region" description="Helical" evidence="8">
    <location>
        <begin position="740"/>
        <end position="756"/>
    </location>
</feature>
<keyword evidence="11" id="KW-1185">Reference proteome</keyword>
<gene>
    <name evidence="10" type="ORF">SAMN02745728_00447</name>
</gene>
<feature type="transmembrane region" description="Helical" evidence="8">
    <location>
        <begin position="1064"/>
        <end position="1084"/>
    </location>
</feature>
<keyword evidence="4 8" id="KW-1133">Transmembrane helix</keyword>
<dbReference type="InterPro" id="IPR052175">
    <property type="entry name" value="ComplexI-like_HydComp"/>
</dbReference>
<feature type="transmembrane region" description="Helical" evidence="8">
    <location>
        <begin position="660"/>
        <end position="691"/>
    </location>
</feature>
<feature type="transmembrane region" description="Helical" evidence="8">
    <location>
        <begin position="146"/>
        <end position="165"/>
    </location>
</feature>
<feature type="transmembrane region" description="Helical" evidence="8">
    <location>
        <begin position="620"/>
        <end position="639"/>
    </location>
</feature>
<feature type="transmembrane region" description="Helical" evidence="8">
    <location>
        <begin position="711"/>
        <end position="728"/>
    </location>
</feature>
<dbReference type="InterPro" id="IPR001750">
    <property type="entry name" value="ND/Mrp_TM"/>
</dbReference>
<feature type="transmembrane region" description="Helical" evidence="8">
    <location>
        <begin position="278"/>
        <end position="296"/>
    </location>
</feature>
<evidence type="ECO:0000256" key="7">
    <source>
        <dbReference type="RuleBase" id="RU000320"/>
    </source>
</evidence>
<dbReference type="PANTHER" id="PTHR42682:SF4">
    <property type="entry name" value="NADH-UBIQUINONE_PLASTOQUINONE"/>
    <property type="match status" value="1"/>
</dbReference>
<feature type="transmembrane region" description="Helical" evidence="8">
    <location>
        <begin position="934"/>
        <end position="956"/>
    </location>
</feature>
<feature type="transmembrane region" description="Helical" evidence="8">
    <location>
        <begin position="792"/>
        <end position="811"/>
    </location>
</feature>
<dbReference type="Proteomes" id="UP000186469">
    <property type="component" value="Unassembled WGS sequence"/>
</dbReference>
<evidence type="ECO:0000256" key="2">
    <source>
        <dbReference type="ARBA" id="ARBA00022475"/>
    </source>
</evidence>
<feature type="domain" description="NADH:quinone oxidoreductase/Mrp antiporter transmembrane" evidence="9">
    <location>
        <begin position="5"/>
        <end position="156"/>
    </location>
</feature>
<feature type="domain" description="NADH:quinone oxidoreductase/Mrp antiporter transmembrane" evidence="9">
    <location>
        <begin position="811"/>
        <end position="1112"/>
    </location>
</feature>
<feature type="transmembrane region" description="Helical" evidence="8">
    <location>
        <begin position="369"/>
        <end position="388"/>
    </location>
</feature>
<feature type="transmembrane region" description="Helical" evidence="8">
    <location>
        <begin position="454"/>
        <end position="474"/>
    </location>
</feature>
<feature type="transmembrane region" description="Helical" evidence="8">
    <location>
        <begin position="227"/>
        <end position="246"/>
    </location>
</feature>
<feature type="transmembrane region" description="Helical" evidence="8">
    <location>
        <begin position="525"/>
        <end position="545"/>
    </location>
</feature>
<keyword evidence="3 7" id="KW-0812">Transmembrane</keyword>
<feature type="transmembrane region" description="Helical" evidence="8">
    <location>
        <begin position="50"/>
        <end position="74"/>
    </location>
</feature>
<feature type="transmembrane region" description="Helical" evidence="8">
    <location>
        <begin position="400"/>
        <end position="423"/>
    </location>
</feature>
<feature type="transmembrane region" description="Helical" evidence="8">
    <location>
        <begin position="1193"/>
        <end position="1215"/>
    </location>
</feature>
<proteinExistence type="predicted"/>
<evidence type="ECO:0000313" key="10">
    <source>
        <dbReference type="EMBL" id="SHN52301.1"/>
    </source>
</evidence>
<keyword evidence="5" id="KW-0560">Oxidoreductase</keyword>
<feature type="transmembrane region" description="Helical" evidence="8">
    <location>
        <begin position="762"/>
        <end position="780"/>
    </location>
</feature>
<evidence type="ECO:0000313" key="11">
    <source>
        <dbReference type="Proteomes" id="UP000186469"/>
    </source>
</evidence>
<feature type="transmembrane region" description="Helical" evidence="8">
    <location>
        <begin position="1150"/>
        <end position="1173"/>
    </location>
</feature>
<feature type="transmembrane region" description="Helical" evidence="8">
    <location>
        <begin position="817"/>
        <end position="834"/>
    </location>
</feature>
<feature type="transmembrane region" description="Helical" evidence="8">
    <location>
        <begin position="846"/>
        <end position="870"/>
    </location>
</feature>
<keyword evidence="10" id="KW-0830">Ubiquinone</keyword>
<accession>A0A1M7S1G6</accession>
<sequence length="1267" mass="137125">MVHINNSLNSTFFIVLGLFILGFSVFKLFQNINNAKYQFKWTSCIDVSTFFFGLGLGGLGGFSGAFLCVLYIGVARLLAYLSLNQVCAYARTKNINELSGISNSRPLSALLFAFSMFAAIGISPFLTPDAKPLIMYAVFETNQPMLSLILVISNIISAIATVRLVQPIWLGLGTFAEEKQSFGSGNNLLTGILSIALILMGIFGHSLVNMAVSFSGYSLESLPHISVEWNFGTLLLFVSAFALFFLRKFNRLYAYAAGGGILALTLVCALTVQYGHPLSRLFACIISGIGLLVWSYSYGYFAESKKGFGSAIKESKYTFFFFILFGSLFGLATTSHSLSFFVFWELMTLSSYVLIAYQGTEAADKAAKLYFIMCTAAATFLLPVLLYLSQTTGSFNWAEINASIGTISGFALSISAFSALIAFGVKAGLMPGHAWLPVAHPAAPSSISAPLSGVLTKAGIFGIVLLIFLVMGAANTWQGESSNISTFIFSLLTLVGATTMAYGEFMALKQEDIKRLFAYSTMGQIGEITLTLSVCSLLATTGALFHVLNHAIMKDLLFLGSGALILRAGGQKLSDFKGLGRVMPFTVTCMVIGLLSIMGLPPFAGFMSKYLMIMALSEKSMFLAALMLMASLAGCVYYMRIIRVLVFEPCNRQDITEVSLAIRIPLGILAGLCILLGLFPNLGLSLILPIVQTTLNGAELSLASLPPLLKTSWSIPSLILLLGGVAICIKRPLPILSGKYTTLILLATSACVLLFGRSLDTLSFIFALIIPLVGAINMHYATDYMLHSHSQWRFYGFFLFMCAGLVGVALSSDLFNFFFFWEIMSSWSLYFVIVHEENEAALREGFKYFFFNVLGASFIFLAIAFLSVTVGTVEFSQLPTALAKSGLSNATITGIVTLLAIGFIMKAAQLPFRIDIQMHPATAPTPVSGYISSVLLKSALFGLIKLFLAMGGVVFFTSMISREVLMEAVLWIGGITIVMAAAYAVVQTDIKRMLIYSTVSQLGYMVLALALCTPLGVAGGLLHLLNHVLFKNLLFLVAGALILQTGKHSLNEIGGLGRQMPKTFALFAIGAFCVIGIPPSNGFTSKWIIYHALMEQGYVLLAILSLVGSVITLAYFAKFMHTAFLGQSVKAEKDIIVTDPPKGMILSMNILAVGCIITSIFPGIFLAPINMVLEGFNLQTLDIALWGISSGSGAWNATITAVLFFVVFFGARYLLLSLSTKQRITDIHTCGIPPEELNLQENAQSLYSGPISIITTIKQQIAKYFKQ</sequence>
<feature type="transmembrane region" description="Helical" evidence="8">
    <location>
        <begin position="890"/>
        <end position="908"/>
    </location>
</feature>
<dbReference type="GO" id="GO:0008137">
    <property type="term" value="F:NADH dehydrogenase (ubiquinone) activity"/>
    <property type="evidence" value="ECO:0007669"/>
    <property type="project" value="InterPro"/>
</dbReference>
<dbReference type="AlphaFoldDB" id="A0A1M7S1G6"/>
<organism evidence="10 11">
    <name type="scientific">Desulfovibrio litoralis DSM 11393</name>
    <dbReference type="NCBI Taxonomy" id="1121455"/>
    <lineage>
        <taxon>Bacteria</taxon>
        <taxon>Pseudomonadati</taxon>
        <taxon>Thermodesulfobacteriota</taxon>
        <taxon>Desulfovibrionia</taxon>
        <taxon>Desulfovibrionales</taxon>
        <taxon>Desulfovibrionaceae</taxon>
        <taxon>Desulfovibrio</taxon>
    </lineage>
</organism>
<feature type="transmembrane region" description="Helical" evidence="8">
    <location>
        <begin position="12"/>
        <end position="30"/>
    </location>
</feature>
<feature type="transmembrane region" description="Helical" evidence="8">
    <location>
        <begin position="253"/>
        <end position="272"/>
    </location>
</feature>
<evidence type="ECO:0000256" key="5">
    <source>
        <dbReference type="ARBA" id="ARBA00023002"/>
    </source>
</evidence>
<feature type="transmembrane region" description="Helical" evidence="8">
    <location>
        <begin position="993"/>
        <end position="1018"/>
    </location>
</feature>
<evidence type="ECO:0000256" key="1">
    <source>
        <dbReference type="ARBA" id="ARBA00004651"/>
    </source>
</evidence>
<feature type="domain" description="NADH:quinone oxidoreductase/Mrp antiporter transmembrane" evidence="9">
    <location>
        <begin position="338"/>
        <end position="631"/>
    </location>
</feature>
<dbReference type="Pfam" id="PF00361">
    <property type="entry name" value="Proton_antipo_M"/>
    <property type="match status" value="3"/>
</dbReference>
<reference evidence="10 11" key="1">
    <citation type="submission" date="2016-12" db="EMBL/GenBank/DDBJ databases">
        <authorList>
            <person name="Song W.-J."/>
            <person name="Kurnit D.M."/>
        </authorList>
    </citation>
    <scope>NUCLEOTIDE SEQUENCE [LARGE SCALE GENOMIC DNA]</scope>
    <source>
        <strain evidence="10 11">DSM 11393</strain>
    </source>
</reference>
<name>A0A1M7S1G6_9BACT</name>
<dbReference type="GO" id="GO:0005886">
    <property type="term" value="C:plasma membrane"/>
    <property type="evidence" value="ECO:0007669"/>
    <property type="project" value="UniProtKB-SubCell"/>
</dbReference>